<feature type="domain" description="Flagellar M-ring C-terminal" evidence="13">
    <location>
        <begin position="256"/>
        <end position="422"/>
    </location>
</feature>
<evidence type="ECO:0000256" key="6">
    <source>
        <dbReference type="ARBA" id="ARBA00022989"/>
    </source>
</evidence>
<feature type="compositionally biased region" description="Basic and acidic residues" evidence="10">
    <location>
        <begin position="294"/>
        <end position="304"/>
    </location>
</feature>
<keyword evidence="15" id="KW-1185">Reference proteome</keyword>
<evidence type="ECO:0000256" key="7">
    <source>
        <dbReference type="ARBA" id="ARBA00023136"/>
    </source>
</evidence>
<dbReference type="PRINTS" id="PR01009">
    <property type="entry name" value="FLGMRINGFLIF"/>
</dbReference>
<keyword evidence="7 11" id="KW-0472">Membrane</keyword>
<keyword evidence="8 9" id="KW-0975">Bacterial flagellum</keyword>
<keyword evidence="4" id="KW-1003">Cell membrane</keyword>
<evidence type="ECO:0000256" key="8">
    <source>
        <dbReference type="ARBA" id="ARBA00023143"/>
    </source>
</evidence>
<keyword evidence="14" id="KW-0282">Flagellum</keyword>
<dbReference type="RefSeq" id="WP_313832266.1">
    <property type="nucleotide sequence ID" value="NZ_JAQOUE010000001.1"/>
</dbReference>
<feature type="compositionally biased region" description="Basic and acidic residues" evidence="10">
    <location>
        <begin position="324"/>
        <end position="338"/>
    </location>
</feature>
<evidence type="ECO:0000259" key="12">
    <source>
        <dbReference type="Pfam" id="PF01514"/>
    </source>
</evidence>
<reference evidence="14 15" key="1">
    <citation type="journal article" date="2023" name="ISME J.">
        <title>Cultivation and genomic characterization of novel and ubiquitous marine nitrite-oxidizing bacteria from the Nitrospirales.</title>
        <authorList>
            <person name="Mueller A.J."/>
            <person name="Daebeler A."/>
            <person name="Herbold C.W."/>
            <person name="Kirkegaard R.H."/>
            <person name="Daims H."/>
        </authorList>
    </citation>
    <scope>NUCLEOTIDE SEQUENCE [LARGE SCALE GENOMIC DNA]</scope>
    <source>
        <strain evidence="14 15">EB</strain>
    </source>
</reference>
<comment type="subcellular location">
    <subcellularLocation>
        <location evidence="1 9">Bacterial flagellum basal body</location>
    </subcellularLocation>
    <subcellularLocation>
        <location evidence="2">Cell membrane</location>
        <topology evidence="2">Multi-pass membrane protein</topology>
    </subcellularLocation>
</comment>
<dbReference type="InterPro" id="IPR006182">
    <property type="entry name" value="FliF_N_dom"/>
</dbReference>
<dbReference type="Proteomes" id="UP001250932">
    <property type="component" value="Unassembled WGS sequence"/>
</dbReference>
<dbReference type="InterPro" id="IPR000067">
    <property type="entry name" value="FlgMring_FliF"/>
</dbReference>
<sequence>MAEIEETTKTILDIAKENFQRLTSIQRMGLLALLALGIAAIPVLMLMGREPDMSVLFSNLEDGDVQAIAGRLEAQQVPYSMVGNGNTIMVPNDRVHELRIQMAGEGLPEASGVGFEIFDRSNLGVGEYAQKINFRRALQGELSRTIGQMPGVQRARVHLVIPERRLFTSDREPSRAAVVITPKRGGTLNESQVQGVVHLVASSVEGLDPAQVTVVDSRGQVLSQPEQDGQVELSGSQLEMQRSLETDFERRVQTMLDQVLGPDMSVVRVSAMLDFRQVEVTEEQFDPDTQVVRSEQRSQEKVTGDDGPSGVPGTRSNVPNEEPADGRLGGKEAKRKSETVNYEVNRKVSKVIEPSGTLQRLSVAVLVDGTYKDVVNEESGETTSEYVPRSEEDMAKLVESIKKAVGFSEKRGDQIEVVNHQFKSATLDVEDQTTIHAVEDFLITWGGYLKPLVFLLLGLSVLLLVVKPLVKNLVTPPMALSDQPLPKGLPATVGELEAQEEVKAKVISPEQQAVTMAIENPQAAAFVIREWIKDETETAMSAIEAK</sequence>
<keyword evidence="14" id="KW-0969">Cilium</keyword>
<evidence type="ECO:0000256" key="11">
    <source>
        <dbReference type="SAM" id="Phobius"/>
    </source>
</evidence>
<dbReference type="Pfam" id="PF08345">
    <property type="entry name" value="YscJ_FliF_C"/>
    <property type="match status" value="1"/>
</dbReference>
<dbReference type="InterPro" id="IPR013556">
    <property type="entry name" value="Flag_M-ring_C"/>
</dbReference>
<organism evidence="14 15">
    <name type="scientific">Candidatus Nitronereus thalassa</name>
    <dbReference type="NCBI Taxonomy" id="3020898"/>
    <lineage>
        <taxon>Bacteria</taxon>
        <taxon>Pseudomonadati</taxon>
        <taxon>Nitrospirota</taxon>
        <taxon>Nitrospiria</taxon>
        <taxon>Nitrospirales</taxon>
        <taxon>Nitrospiraceae</taxon>
        <taxon>Candidatus Nitronereus</taxon>
    </lineage>
</organism>
<feature type="transmembrane region" description="Helical" evidence="11">
    <location>
        <begin position="28"/>
        <end position="48"/>
    </location>
</feature>
<comment type="function">
    <text evidence="9">The M ring may be actively involved in energy transduction.</text>
</comment>
<keyword evidence="6 11" id="KW-1133">Transmembrane helix</keyword>
<evidence type="ECO:0000256" key="10">
    <source>
        <dbReference type="SAM" id="MobiDB-lite"/>
    </source>
</evidence>
<comment type="similarity">
    <text evidence="3 9">Belongs to the FliF family.</text>
</comment>
<comment type="caution">
    <text evidence="14">The sequence shown here is derived from an EMBL/GenBank/DDBJ whole genome shotgun (WGS) entry which is preliminary data.</text>
</comment>
<evidence type="ECO:0000313" key="15">
    <source>
        <dbReference type="Proteomes" id="UP001250932"/>
    </source>
</evidence>
<keyword evidence="5 11" id="KW-0812">Transmembrane</keyword>
<feature type="region of interest" description="Disordered" evidence="10">
    <location>
        <begin position="286"/>
        <end position="338"/>
    </location>
</feature>
<evidence type="ECO:0000256" key="3">
    <source>
        <dbReference type="ARBA" id="ARBA00007971"/>
    </source>
</evidence>
<evidence type="ECO:0000256" key="1">
    <source>
        <dbReference type="ARBA" id="ARBA00004117"/>
    </source>
</evidence>
<dbReference type="Gene3D" id="3.30.300.30">
    <property type="match status" value="1"/>
</dbReference>
<feature type="transmembrane region" description="Helical" evidence="11">
    <location>
        <begin position="452"/>
        <end position="470"/>
    </location>
</feature>
<evidence type="ECO:0000256" key="5">
    <source>
        <dbReference type="ARBA" id="ARBA00022692"/>
    </source>
</evidence>
<dbReference type="PANTHER" id="PTHR30046:SF0">
    <property type="entry name" value="FLAGELLAR M-RING PROTEIN"/>
    <property type="match status" value="1"/>
</dbReference>
<evidence type="ECO:0000313" key="14">
    <source>
        <dbReference type="EMBL" id="MDT7041920.1"/>
    </source>
</evidence>
<dbReference type="EMBL" id="JAQOUE010000001">
    <property type="protein sequence ID" value="MDT7041920.1"/>
    <property type="molecule type" value="Genomic_DNA"/>
</dbReference>
<evidence type="ECO:0000256" key="4">
    <source>
        <dbReference type="ARBA" id="ARBA00022475"/>
    </source>
</evidence>
<evidence type="ECO:0000256" key="9">
    <source>
        <dbReference type="PIRNR" id="PIRNR004862"/>
    </source>
</evidence>
<evidence type="ECO:0000259" key="13">
    <source>
        <dbReference type="Pfam" id="PF08345"/>
    </source>
</evidence>
<evidence type="ECO:0000256" key="2">
    <source>
        <dbReference type="ARBA" id="ARBA00004651"/>
    </source>
</evidence>
<gene>
    <name evidence="14" type="primary">fliF</name>
    <name evidence="14" type="ORF">PPG34_06115</name>
</gene>
<dbReference type="PIRSF" id="PIRSF004862">
    <property type="entry name" value="FliF"/>
    <property type="match status" value="1"/>
</dbReference>
<accession>A0ABU3K674</accession>
<protein>
    <recommendedName>
        <fullName evidence="9">Flagellar M-ring protein</fullName>
    </recommendedName>
</protein>
<feature type="domain" description="Flagellar M-ring N-terminal" evidence="12">
    <location>
        <begin position="49"/>
        <end position="224"/>
    </location>
</feature>
<proteinExistence type="inferred from homology"/>
<name>A0ABU3K674_9BACT</name>
<dbReference type="InterPro" id="IPR045851">
    <property type="entry name" value="AMP-bd_C_sf"/>
</dbReference>
<keyword evidence="14" id="KW-0966">Cell projection</keyword>
<dbReference type="PANTHER" id="PTHR30046">
    <property type="entry name" value="FLAGELLAR M-RING PROTEIN"/>
    <property type="match status" value="1"/>
</dbReference>
<dbReference type="NCBIfam" id="TIGR00206">
    <property type="entry name" value="fliF"/>
    <property type="match status" value="1"/>
</dbReference>
<dbReference type="Pfam" id="PF01514">
    <property type="entry name" value="YscJ_FliF"/>
    <property type="match status" value="1"/>
</dbReference>
<dbReference type="InterPro" id="IPR043427">
    <property type="entry name" value="YscJ/FliF"/>
</dbReference>